<feature type="region of interest" description="Disordered" evidence="1">
    <location>
        <begin position="1"/>
        <end position="20"/>
    </location>
</feature>
<organism evidence="3 4">
    <name type="scientific">Paenibacillus donghaensis</name>
    <dbReference type="NCBI Taxonomy" id="414771"/>
    <lineage>
        <taxon>Bacteria</taxon>
        <taxon>Bacillati</taxon>
        <taxon>Bacillota</taxon>
        <taxon>Bacilli</taxon>
        <taxon>Bacillales</taxon>
        <taxon>Paenibacillaceae</taxon>
        <taxon>Paenibacillus</taxon>
    </lineage>
</organism>
<feature type="compositionally biased region" description="Basic and acidic residues" evidence="1">
    <location>
        <begin position="1"/>
        <end position="19"/>
    </location>
</feature>
<protein>
    <recommendedName>
        <fullName evidence="5">DNA-directed RNA polymerase subunit beta</fullName>
    </recommendedName>
</protein>
<evidence type="ECO:0000313" key="3">
    <source>
        <dbReference type="EMBL" id="ASA24519.1"/>
    </source>
</evidence>
<dbReference type="RefSeq" id="WP_087918489.1">
    <property type="nucleotide sequence ID" value="NZ_CP021780.1"/>
</dbReference>
<evidence type="ECO:0000256" key="1">
    <source>
        <dbReference type="SAM" id="MobiDB-lite"/>
    </source>
</evidence>
<dbReference type="InterPro" id="IPR024596">
    <property type="entry name" value="RNApol_su_b/EpuA"/>
</dbReference>
<reference evidence="3 4" key="1">
    <citation type="submission" date="2017-06" db="EMBL/GenBank/DDBJ databases">
        <title>Complete genome sequence of Paenibacillus donghaensis KCTC 13049T isolated from East Sea sediment, South Korea.</title>
        <authorList>
            <person name="Jung B.K."/>
            <person name="Hong S.-J."/>
            <person name="Shin J.-H."/>
        </authorList>
    </citation>
    <scope>NUCLEOTIDE SEQUENCE [LARGE SCALE GENOMIC DNA]</scope>
    <source>
        <strain evidence="3 4">KCTC 13049</strain>
    </source>
</reference>
<sequence length="75" mass="8550">MSTQEKSKPDDTQKQERKRGISKWSITQWFLIPLLLVAALGGGLVAGYVIVGKREFSDVLQWSTWKHVYDLVFAP</sequence>
<gene>
    <name evidence="3" type="ORF">B9T62_29465</name>
</gene>
<name>A0A2Z2KPG5_9BACL</name>
<proteinExistence type="predicted"/>
<dbReference type="Pfam" id="PF11772">
    <property type="entry name" value="EpuA"/>
    <property type="match status" value="1"/>
</dbReference>
<dbReference type="KEGG" id="pdh:B9T62_29465"/>
<evidence type="ECO:0008006" key="5">
    <source>
        <dbReference type="Google" id="ProtNLM"/>
    </source>
</evidence>
<dbReference type="AlphaFoldDB" id="A0A2Z2KPG5"/>
<evidence type="ECO:0000256" key="2">
    <source>
        <dbReference type="SAM" id="Phobius"/>
    </source>
</evidence>
<keyword evidence="2" id="KW-1133">Transmembrane helix</keyword>
<evidence type="ECO:0000313" key="4">
    <source>
        <dbReference type="Proteomes" id="UP000249890"/>
    </source>
</evidence>
<keyword evidence="2" id="KW-0812">Transmembrane</keyword>
<keyword evidence="4" id="KW-1185">Reference proteome</keyword>
<accession>A0A2Z2KPG5</accession>
<feature type="transmembrane region" description="Helical" evidence="2">
    <location>
        <begin position="29"/>
        <end position="51"/>
    </location>
</feature>
<dbReference type="EMBL" id="CP021780">
    <property type="protein sequence ID" value="ASA24519.1"/>
    <property type="molecule type" value="Genomic_DNA"/>
</dbReference>
<keyword evidence="2" id="KW-0472">Membrane</keyword>
<dbReference type="Proteomes" id="UP000249890">
    <property type="component" value="Chromosome"/>
</dbReference>
<dbReference type="OrthoDB" id="2990424at2"/>